<dbReference type="InterPro" id="IPR005770">
    <property type="entry name" value="PhnD"/>
</dbReference>
<dbReference type="eggNOG" id="COG3221">
    <property type="taxonomic scope" value="Bacteria"/>
</dbReference>
<dbReference type="HOGENOM" id="CLU_051472_6_4_6"/>
<reference evidence="3 4" key="1">
    <citation type="submission" date="2011-11" db="EMBL/GenBank/DDBJ databases">
        <title>Improved High-Quality Draft sequence of Beggiatoa alba B18lD.</title>
        <authorList>
            <consortium name="US DOE Joint Genome Institute"/>
            <person name="Lucas S."/>
            <person name="Han J."/>
            <person name="Lapidus A."/>
            <person name="Cheng J.-F."/>
            <person name="Goodwin L."/>
            <person name="Pitluck S."/>
            <person name="Peters L."/>
            <person name="Mikhailova N."/>
            <person name="Held B."/>
            <person name="Detter J.C."/>
            <person name="Han C."/>
            <person name="Tapia R."/>
            <person name="Land M."/>
            <person name="Hauser L."/>
            <person name="Kyrpides N."/>
            <person name="Ivanova N."/>
            <person name="Pagani I."/>
            <person name="Samuel K."/>
            <person name="Teske A."/>
            <person name="Mueller J."/>
            <person name="Woyke T."/>
        </authorList>
    </citation>
    <scope>NUCLEOTIDE SEQUENCE [LARGE SCALE GENOMIC DNA]</scope>
    <source>
        <strain evidence="3 4">B18LD</strain>
    </source>
</reference>
<dbReference type="NCBIfam" id="TIGR01098">
    <property type="entry name" value="3A0109s03R"/>
    <property type="match status" value="1"/>
</dbReference>
<accession>I3CKY4</accession>
<dbReference type="EMBL" id="JH600070">
    <property type="protein sequence ID" value="EIJ44277.1"/>
    <property type="molecule type" value="Genomic_DNA"/>
</dbReference>
<evidence type="ECO:0000313" key="4">
    <source>
        <dbReference type="Proteomes" id="UP000005744"/>
    </source>
</evidence>
<comment type="similarity">
    <text evidence="1">Belongs to the phosphate/phosphite/phosphonate binding protein family.</text>
</comment>
<keyword evidence="4" id="KW-1185">Reference proteome</keyword>
<evidence type="ECO:0000313" key="3">
    <source>
        <dbReference type="EMBL" id="EIJ44277.1"/>
    </source>
</evidence>
<dbReference type="GO" id="GO:0043190">
    <property type="term" value="C:ATP-binding cassette (ABC) transporter complex"/>
    <property type="evidence" value="ECO:0007669"/>
    <property type="project" value="InterPro"/>
</dbReference>
<gene>
    <name evidence="3" type="ORF">BegalDRAFT_3463</name>
</gene>
<sequence length="288" mass="32750">MSLRFLAYGLLSLLYLFPCHVIAEETPKKLVLGLIPNESPEILKERYTRFIQHIEQTLNIPVELQTPASYGNVIAEMQAKKIDFAYYGPKSYIEAAEQANARAFVRLLSVDGSEGYHSFIVTLKESGLKQLSDLKEKRWLYPDPESTSGTLVPNMFFYLEARIDPNTYFSQVGYSGSHEKSLLALNAKTADVVSVSENVLRRGEGQSWSMDDFQIIWQSELIPNSVFAYRDDLPTATKIALKNAVLNFRDKEGLAQLKVAGFVPAEDADYNFIRKMNDYEKRLLARRQ</sequence>
<dbReference type="GO" id="GO:0055085">
    <property type="term" value="P:transmembrane transport"/>
    <property type="evidence" value="ECO:0007669"/>
    <property type="project" value="InterPro"/>
</dbReference>
<evidence type="ECO:0000256" key="2">
    <source>
        <dbReference type="ARBA" id="ARBA00022729"/>
    </source>
</evidence>
<dbReference type="SUPFAM" id="SSF53850">
    <property type="entry name" value="Periplasmic binding protein-like II"/>
    <property type="match status" value="1"/>
</dbReference>
<dbReference type="AlphaFoldDB" id="I3CKY4"/>
<dbReference type="Gene3D" id="3.40.190.10">
    <property type="entry name" value="Periplasmic binding protein-like II"/>
    <property type="match status" value="2"/>
</dbReference>
<organism evidence="3 4">
    <name type="scientific">Beggiatoa alba B18LD</name>
    <dbReference type="NCBI Taxonomy" id="395493"/>
    <lineage>
        <taxon>Bacteria</taxon>
        <taxon>Pseudomonadati</taxon>
        <taxon>Pseudomonadota</taxon>
        <taxon>Gammaproteobacteria</taxon>
        <taxon>Thiotrichales</taxon>
        <taxon>Thiotrichaceae</taxon>
        <taxon>Beggiatoa</taxon>
    </lineage>
</organism>
<dbReference type="OrthoDB" id="9802896at2"/>
<protein>
    <submittedName>
        <fullName evidence="3">Phosphate/phosphite/phosphonate ABC transporter, periplasmic binding protein</fullName>
    </submittedName>
</protein>
<evidence type="ECO:0000256" key="1">
    <source>
        <dbReference type="ARBA" id="ARBA00007162"/>
    </source>
</evidence>
<dbReference type="PANTHER" id="PTHR35841">
    <property type="entry name" value="PHOSPHONATES-BINDING PERIPLASMIC PROTEIN"/>
    <property type="match status" value="1"/>
</dbReference>
<dbReference type="PANTHER" id="PTHR35841:SF1">
    <property type="entry name" value="PHOSPHONATES-BINDING PERIPLASMIC PROTEIN"/>
    <property type="match status" value="1"/>
</dbReference>
<dbReference type="CDD" id="cd01071">
    <property type="entry name" value="PBP2_PhnD_like"/>
    <property type="match status" value="1"/>
</dbReference>
<proteinExistence type="inferred from homology"/>
<dbReference type="Proteomes" id="UP000005744">
    <property type="component" value="Unassembled WGS sequence"/>
</dbReference>
<keyword evidence="2" id="KW-0732">Signal</keyword>
<dbReference type="Pfam" id="PF12974">
    <property type="entry name" value="Phosphonate-bd"/>
    <property type="match status" value="1"/>
</dbReference>
<dbReference type="STRING" id="395493.BegalDRAFT_3463"/>
<dbReference type="RefSeq" id="WP_002692197.1">
    <property type="nucleotide sequence ID" value="NZ_JH600070.1"/>
</dbReference>
<name>I3CKY4_9GAMM</name>